<evidence type="ECO:0000313" key="2">
    <source>
        <dbReference type="Proteomes" id="UP000237105"/>
    </source>
</evidence>
<protein>
    <submittedName>
        <fullName evidence="1">Uncharacterized protein</fullName>
    </submittedName>
</protein>
<gene>
    <name evidence="1" type="ORF">PanWU01x14_090160</name>
</gene>
<dbReference type="PANTHER" id="PTHR36063">
    <property type="entry name" value="ARABIDOPSIS THALIANA GENOMIC DNA, CHROMOSOME 5, P1 CLONE:MOK16"/>
    <property type="match status" value="1"/>
</dbReference>
<dbReference type="OrthoDB" id="1194500at2759"/>
<dbReference type="Proteomes" id="UP000237105">
    <property type="component" value="Unassembled WGS sequence"/>
</dbReference>
<accession>A0A2P5D7K9</accession>
<organism evidence="1 2">
    <name type="scientific">Parasponia andersonii</name>
    <name type="common">Sponia andersonii</name>
    <dbReference type="NCBI Taxonomy" id="3476"/>
    <lineage>
        <taxon>Eukaryota</taxon>
        <taxon>Viridiplantae</taxon>
        <taxon>Streptophyta</taxon>
        <taxon>Embryophyta</taxon>
        <taxon>Tracheophyta</taxon>
        <taxon>Spermatophyta</taxon>
        <taxon>Magnoliopsida</taxon>
        <taxon>eudicotyledons</taxon>
        <taxon>Gunneridae</taxon>
        <taxon>Pentapetalae</taxon>
        <taxon>rosids</taxon>
        <taxon>fabids</taxon>
        <taxon>Rosales</taxon>
        <taxon>Cannabaceae</taxon>
        <taxon>Parasponia</taxon>
    </lineage>
</organism>
<sequence>MAKETVCLDAWLEVAPALLIPHNRASNSPQLDTIIEEELEAEISWRFNGEKEIEWVINGLKRMKLDEPEENGLKRRSWTSWKRPRQKKGLASRYQPFCAVVSEENQRKKYTNRKLKSQRWNPCTMAPCT</sequence>
<dbReference type="AlphaFoldDB" id="A0A2P5D7K9"/>
<comment type="caution">
    <text evidence="1">The sequence shown here is derived from an EMBL/GenBank/DDBJ whole genome shotgun (WGS) entry which is preliminary data.</text>
</comment>
<name>A0A2P5D7K9_PARAD</name>
<evidence type="ECO:0000313" key="1">
    <source>
        <dbReference type="EMBL" id="PON69293.1"/>
    </source>
</evidence>
<reference evidence="2" key="1">
    <citation type="submission" date="2016-06" db="EMBL/GenBank/DDBJ databases">
        <title>Parallel loss of symbiosis genes in relatives of nitrogen-fixing non-legume Parasponia.</title>
        <authorList>
            <person name="Van Velzen R."/>
            <person name="Holmer R."/>
            <person name="Bu F."/>
            <person name="Rutten L."/>
            <person name="Van Zeijl A."/>
            <person name="Liu W."/>
            <person name="Santuari L."/>
            <person name="Cao Q."/>
            <person name="Sharma T."/>
            <person name="Shen D."/>
            <person name="Roswanjaya Y."/>
            <person name="Wardhani T."/>
            <person name="Kalhor M.S."/>
            <person name="Jansen J."/>
            <person name="Van den Hoogen J."/>
            <person name="Gungor B."/>
            <person name="Hartog M."/>
            <person name="Hontelez J."/>
            <person name="Verver J."/>
            <person name="Yang W.-C."/>
            <person name="Schijlen E."/>
            <person name="Repin R."/>
            <person name="Schilthuizen M."/>
            <person name="Schranz E."/>
            <person name="Heidstra R."/>
            <person name="Miyata K."/>
            <person name="Fedorova E."/>
            <person name="Kohlen W."/>
            <person name="Bisseling T."/>
            <person name="Smit S."/>
            <person name="Geurts R."/>
        </authorList>
    </citation>
    <scope>NUCLEOTIDE SEQUENCE [LARGE SCALE GENOMIC DNA]</scope>
    <source>
        <strain evidence="2">cv. WU1-14</strain>
    </source>
</reference>
<dbReference type="PANTHER" id="PTHR36063:SF1">
    <property type="entry name" value="ARABIDOPSIS THALIANA GENOMIC DNA, CHROMOSOME 5, P1 CLONE:MOK16"/>
    <property type="match status" value="1"/>
</dbReference>
<dbReference type="EMBL" id="JXTB01000057">
    <property type="protein sequence ID" value="PON69293.1"/>
    <property type="molecule type" value="Genomic_DNA"/>
</dbReference>
<keyword evidence="2" id="KW-1185">Reference proteome</keyword>
<proteinExistence type="predicted"/>